<accession>A0A067Q4S6</accession>
<evidence type="ECO:0000313" key="2">
    <source>
        <dbReference type="EMBL" id="KDQ61964.1"/>
    </source>
</evidence>
<dbReference type="AlphaFoldDB" id="A0A067Q4S6"/>
<feature type="binding site" evidence="1">
    <location>
        <position position="311"/>
    </location>
    <ligand>
        <name>Mg(2+)</name>
        <dbReference type="ChEBI" id="CHEBI:18420"/>
        <label>1</label>
    </ligand>
</feature>
<evidence type="ECO:0000313" key="3">
    <source>
        <dbReference type="Proteomes" id="UP000027265"/>
    </source>
</evidence>
<organism evidence="2 3">
    <name type="scientific">Jaapia argillacea MUCL 33604</name>
    <dbReference type="NCBI Taxonomy" id="933084"/>
    <lineage>
        <taxon>Eukaryota</taxon>
        <taxon>Fungi</taxon>
        <taxon>Dikarya</taxon>
        <taxon>Basidiomycota</taxon>
        <taxon>Agaricomycotina</taxon>
        <taxon>Agaricomycetes</taxon>
        <taxon>Agaricomycetidae</taxon>
        <taxon>Jaapiales</taxon>
        <taxon>Jaapiaceae</taxon>
        <taxon>Jaapia</taxon>
    </lineage>
</organism>
<sequence>MFNPTTRSRITGSIFGAALGDAIGLYTEFLSRKFCLNTYPSQKISLVPPITPMKSDGHRDKFDPRGWTDDMDHVLVVLLSWLENGKKGYRKIGNGEGVLDEMDVARGLREWCESGLIVLGRPPYDIGITVGKVVFDKNFLKNPQETAYHHWAHSKPRGAANGSLMRTPIIGVIALLTNLTRAQTFAEAHRISSITHADARCTVSCAIVTELVRGLCKGEMNDETGVNGVVEEAWTYIQAQGLEIEGGRDEFERYAYLKDLGNVPLDDWKMGYVYYALGASLHLLRLLFSSGPSLTFEPLITDLIFRGGDADTNACIAGSILGAVVGYEHLPAAWKDGLKNREWLMDTCWRVCDGLP</sequence>
<keyword evidence="1" id="KW-0479">Metal-binding</keyword>
<reference evidence="3" key="1">
    <citation type="journal article" date="2014" name="Proc. Natl. Acad. Sci. U.S.A.">
        <title>Extensive sampling of basidiomycete genomes demonstrates inadequacy of the white-rot/brown-rot paradigm for wood decay fungi.</title>
        <authorList>
            <person name="Riley R."/>
            <person name="Salamov A.A."/>
            <person name="Brown D.W."/>
            <person name="Nagy L.G."/>
            <person name="Floudas D."/>
            <person name="Held B.W."/>
            <person name="Levasseur A."/>
            <person name="Lombard V."/>
            <person name="Morin E."/>
            <person name="Otillar R."/>
            <person name="Lindquist E.A."/>
            <person name="Sun H."/>
            <person name="LaButti K.M."/>
            <person name="Schmutz J."/>
            <person name="Jabbour D."/>
            <person name="Luo H."/>
            <person name="Baker S.E."/>
            <person name="Pisabarro A.G."/>
            <person name="Walton J.D."/>
            <person name="Blanchette R.A."/>
            <person name="Henrissat B."/>
            <person name="Martin F."/>
            <person name="Cullen D."/>
            <person name="Hibbett D.S."/>
            <person name="Grigoriev I.V."/>
        </authorList>
    </citation>
    <scope>NUCLEOTIDE SEQUENCE [LARGE SCALE GENOMIC DNA]</scope>
    <source>
        <strain evidence="3">MUCL 33604</strain>
    </source>
</reference>
<feature type="binding site" evidence="1">
    <location>
        <position position="68"/>
    </location>
    <ligand>
        <name>Mg(2+)</name>
        <dbReference type="ChEBI" id="CHEBI:18420"/>
        <label>1</label>
    </ligand>
</feature>
<dbReference type="PANTHER" id="PTHR16222">
    <property type="entry name" value="ADP-RIBOSYLGLYCOHYDROLASE"/>
    <property type="match status" value="1"/>
</dbReference>
<comment type="cofactor">
    <cofactor evidence="1">
        <name>Mg(2+)</name>
        <dbReference type="ChEBI" id="CHEBI:18420"/>
    </cofactor>
    <text evidence="1">Binds 2 magnesium ions per subunit.</text>
</comment>
<dbReference type="InterPro" id="IPR005502">
    <property type="entry name" value="Ribosyl_crysJ1"/>
</dbReference>
<dbReference type="Gene3D" id="1.10.4080.10">
    <property type="entry name" value="ADP-ribosylation/Crystallin J1"/>
    <property type="match status" value="1"/>
</dbReference>
<feature type="binding site" evidence="1">
    <location>
        <position position="70"/>
    </location>
    <ligand>
        <name>Mg(2+)</name>
        <dbReference type="ChEBI" id="CHEBI:18420"/>
        <label>1</label>
    </ligand>
</feature>
<keyword evidence="3" id="KW-1185">Reference proteome</keyword>
<proteinExistence type="predicted"/>
<feature type="binding site" evidence="1">
    <location>
        <position position="312"/>
    </location>
    <ligand>
        <name>Mg(2+)</name>
        <dbReference type="ChEBI" id="CHEBI:18420"/>
        <label>1</label>
    </ligand>
</feature>
<dbReference type="HOGENOM" id="CLU_024566_8_0_1"/>
<dbReference type="OrthoDB" id="2021138at2759"/>
<name>A0A067Q4S6_9AGAM</name>
<dbReference type="SUPFAM" id="SSF101478">
    <property type="entry name" value="ADP-ribosylglycohydrolase"/>
    <property type="match status" value="1"/>
</dbReference>
<dbReference type="PANTHER" id="PTHR16222:SF28">
    <property type="entry name" value="ADP-RIBOSYLGLYCOHYDROLASE"/>
    <property type="match status" value="1"/>
</dbReference>
<dbReference type="InParanoid" id="A0A067Q4S6"/>
<dbReference type="Pfam" id="PF03747">
    <property type="entry name" value="ADP_ribosyl_GH"/>
    <property type="match status" value="1"/>
</dbReference>
<dbReference type="GO" id="GO:0046872">
    <property type="term" value="F:metal ion binding"/>
    <property type="evidence" value="ECO:0007669"/>
    <property type="project" value="UniProtKB-KW"/>
</dbReference>
<evidence type="ECO:0000256" key="1">
    <source>
        <dbReference type="PIRSR" id="PIRSR605502-1"/>
    </source>
</evidence>
<gene>
    <name evidence="2" type="ORF">JAAARDRAFT_45398</name>
</gene>
<dbReference type="STRING" id="933084.A0A067Q4S6"/>
<dbReference type="Proteomes" id="UP000027265">
    <property type="component" value="Unassembled WGS sequence"/>
</dbReference>
<dbReference type="InterPro" id="IPR050792">
    <property type="entry name" value="ADP-ribosylglycohydrolase"/>
</dbReference>
<keyword evidence="1" id="KW-0460">Magnesium</keyword>
<dbReference type="InterPro" id="IPR036705">
    <property type="entry name" value="Ribosyl_crysJ1_sf"/>
</dbReference>
<evidence type="ECO:0008006" key="4">
    <source>
        <dbReference type="Google" id="ProtNLM"/>
    </source>
</evidence>
<protein>
    <recommendedName>
        <fullName evidence="4">ADP-ribosylglycohydrolase</fullName>
    </recommendedName>
</protein>
<dbReference type="EMBL" id="KL197712">
    <property type="protein sequence ID" value="KDQ61964.1"/>
    <property type="molecule type" value="Genomic_DNA"/>
</dbReference>
<feature type="binding site" evidence="1">
    <location>
        <position position="69"/>
    </location>
    <ligand>
        <name>Mg(2+)</name>
        <dbReference type="ChEBI" id="CHEBI:18420"/>
        <label>1</label>
    </ligand>
</feature>
<feature type="binding site" evidence="1">
    <location>
        <position position="309"/>
    </location>
    <ligand>
        <name>Mg(2+)</name>
        <dbReference type="ChEBI" id="CHEBI:18420"/>
        <label>1</label>
    </ligand>
</feature>